<evidence type="ECO:0000256" key="1">
    <source>
        <dbReference type="SAM" id="Phobius"/>
    </source>
</evidence>
<dbReference type="RefSeq" id="WP_003898031.1">
    <property type="nucleotide sequence ID" value="NZ_CP027541.1"/>
</dbReference>
<organism evidence="2 3">
    <name type="scientific">Mycolicibacterium smegmatis (strain MKD8)</name>
    <name type="common">Mycobacterium smegmatis</name>
    <dbReference type="NCBI Taxonomy" id="1214915"/>
    <lineage>
        <taxon>Bacteria</taxon>
        <taxon>Bacillati</taxon>
        <taxon>Actinomycetota</taxon>
        <taxon>Actinomycetes</taxon>
        <taxon>Mycobacteriales</taxon>
        <taxon>Mycobacteriaceae</taxon>
        <taxon>Mycolicibacterium</taxon>
    </lineage>
</organism>
<feature type="transmembrane region" description="Helical" evidence="1">
    <location>
        <begin position="6"/>
        <end position="26"/>
    </location>
</feature>
<dbReference type="Proteomes" id="UP000011200">
    <property type="component" value="Chromosome"/>
</dbReference>
<reference evidence="2 3" key="1">
    <citation type="journal article" date="2013" name="Genome Announc.">
        <title>Draft genome sequence of MKD8, a conjugal recipient Mycobacterium smegmatis strain.</title>
        <authorList>
            <person name="Gray T.A."/>
            <person name="Palumbo M.J."/>
            <person name="Derbyshire K.M."/>
        </authorList>
    </citation>
    <scope>NUCLEOTIDE SEQUENCE [LARGE SCALE GENOMIC DNA]</scope>
    <source>
        <strain evidence="2 3">MKD8</strain>
    </source>
</reference>
<dbReference type="EMBL" id="CP027541">
    <property type="protein sequence ID" value="AWT57423.1"/>
    <property type="molecule type" value="Genomic_DNA"/>
</dbReference>
<dbReference type="GeneID" id="93461199"/>
<gene>
    <name evidence="2" type="ORF">D806_064900</name>
</gene>
<protein>
    <submittedName>
        <fullName evidence="2">Uncharacterized protein</fullName>
    </submittedName>
</protein>
<proteinExistence type="predicted"/>
<name>A0A2U9Q057_MYCSE</name>
<dbReference type="SMR" id="A0A2U9Q057"/>
<keyword evidence="1" id="KW-0472">Membrane</keyword>
<accession>A0A2U9Q057</accession>
<keyword evidence="1" id="KW-1133">Transmembrane helix</keyword>
<reference evidence="3" key="2">
    <citation type="submission" date="2018-03" db="EMBL/GenBank/DDBJ databases">
        <authorList>
            <person name="Derbyshire K."/>
            <person name="Gray T.A."/>
            <person name="Champion M."/>
        </authorList>
    </citation>
    <scope>NUCLEOTIDE SEQUENCE [LARGE SCALE GENOMIC DNA]</scope>
    <source>
        <strain evidence="3">MKD8</strain>
    </source>
</reference>
<evidence type="ECO:0000313" key="3">
    <source>
        <dbReference type="Proteomes" id="UP000011200"/>
    </source>
</evidence>
<feature type="transmembrane region" description="Helical" evidence="1">
    <location>
        <begin position="58"/>
        <end position="80"/>
    </location>
</feature>
<keyword evidence="1" id="KW-0812">Transmembrane</keyword>
<dbReference type="AlphaFoldDB" id="A0A2U9Q057"/>
<sequence>MDLTWWIVAIVGCVALAACVMAALLWRRDETLGDLRPLANTARLTGLPEYVRAVRMRVLIACATAALLVVAFVAAVAAAARPTGLPSATQSAPAAQPEDVIVCIGAPLDDPAVTTTLRWFAGRIPAFGTERIGLTSGNRRVVPLTRDYQYAAAQFGGYATGQADGAPFVSPVSYTDYARNVEDLMALCLTGFPAFDEAAPQRRSLVYVGPQPTTGAGQLFTADRVREMAQTAGVQVNVITDTEGALDRLAAGTGGRSYRADANVASALTEIRQHPPEARVEGEAQVRSAETPDIPLLVALCAVLALSVLPLCRRRT</sequence>
<evidence type="ECO:0000313" key="2">
    <source>
        <dbReference type="EMBL" id="AWT57423.1"/>
    </source>
</evidence>